<dbReference type="GO" id="GO:0004674">
    <property type="term" value="F:protein serine/threonine kinase activity"/>
    <property type="evidence" value="ECO:0007669"/>
    <property type="project" value="TreeGrafter"/>
</dbReference>
<dbReference type="AlphaFoldDB" id="A0A439DEN9"/>
<comment type="caution">
    <text evidence="3">The sequence shown here is derived from an EMBL/GenBank/DDBJ whole genome shotgun (WGS) entry which is preliminary data.</text>
</comment>
<feature type="region of interest" description="Disordered" evidence="1">
    <location>
        <begin position="542"/>
        <end position="580"/>
    </location>
</feature>
<dbReference type="CDD" id="cd00180">
    <property type="entry name" value="PKc"/>
    <property type="match status" value="1"/>
</dbReference>
<accession>A0A439DEN9</accession>
<dbReference type="InterPro" id="IPR000719">
    <property type="entry name" value="Prot_kinase_dom"/>
</dbReference>
<evidence type="ECO:0000259" key="2">
    <source>
        <dbReference type="PROSITE" id="PS50011"/>
    </source>
</evidence>
<evidence type="ECO:0000313" key="4">
    <source>
        <dbReference type="Proteomes" id="UP000286045"/>
    </source>
</evidence>
<dbReference type="Gene3D" id="3.30.200.20">
    <property type="entry name" value="Phosphorylase Kinase, domain 1"/>
    <property type="match status" value="1"/>
</dbReference>
<dbReference type="Proteomes" id="UP000286045">
    <property type="component" value="Unassembled WGS sequence"/>
</dbReference>
<sequence>MSAEPTSHNGVNSSTILPGWARELPDITTGKDGRISIGEYGVGFQNRSQPIFYPLPLLRHVFTEKALSIEINALGRLEDTEAVVRQVLGKDCAGSKTYLQIFALLKVIDLPDRLPHFIHEDVSDQELPLVSDKREGTQILYRKSGESLSDNLLQTYAEIIAFETQQYSMIVHSFGKQTQPYDLAWDHVPPYYTINPPNASEECLQLSGSSGSVARIIIHPLCHEFHGAFDCQNEEMFFALKKYRHTDTEGFQREVKMLRKFKEINHPHIVVLLDAYTWRHEKYLIFPWATHDLNSYWARSNPTPDASSVQLVQWICKQSWQLSDAVSHIHNLDEENKTSQEEHRYERHGDLKPENILWYKSREGFGNLVIADMGLRKTPRFEGRTYIQDKAIAMRRYRPPEAEYADGLIDQTVDIWALGCTFLEFLIWLHRGRNLLEEVEQETTTRSIRGYGTTEYFEWVRMQGAEQGAEQYAIRVKSAVTDYIDNIRQDCSQFAYDFLGIIRNRMLVVERDDRISAKELAEEMKILNEKCTEGTAYCVQKETRQARDSPNPKLKRRQFHKDLPTAGKGSIPQVPPSDFI</sequence>
<keyword evidence="4" id="KW-1185">Reference proteome</keyword>
<reference evidence="3 4" key="1">
    <citation type="submission" date="2018-12" db="EMBL/GenBank/DDBJ databases">
        <title>Draft genome sequence of Xylaria grammica IHI A82.</title>
        <authorList>
            <person name="Buettner E."/>
            <person name="Kellner H."/>
        </authorList>
    </citation>
    <scope>NUCLEOTIDE SEQUENCE [LARGE SCALE GENOMIC DNA]</scope>
    <source>
        <strain evidence="3 4">IHI A82</strain>
    </source>
</reference>
<gene>
    <name evidence="3" type="ORF">EKO27_g2246</name>
</gene>
<organism evidence="3 4">
    <name type="scientific">Xylaria grammica</name>
    <dbReference type="NCBI Taxonomy" id="363999"/>
    <lineage>
        <taxon>Eukaryota</taxon>
        <taxon>Fungi</taxon>
        <taxon>Dikarya</taxon>
        <taxon>Ascomycota</taxon>
        <taxon>Pezizomycotina</taxon>
        <taxon>Sordariomycetes</taxon>
        <taxon>Xylariomycetidae</taxon>
        <taxon>Xylariales</taxon>
        <taxon>Xylariaceae</taxon>
        <taxon>Xylaria</taxon>
    </lineage>
</organism>
<evidence type="ECO:0000313" key="3">
    <source>
        <dbReference type="EMBL" id="RWA12838.1"/>
    </source>
</evidence>
<dbReference type="Pfam" id="PF00069">
    <property type="entry name" value="Pkinase"/>
    <property type="match status" value="1"/>
</dbReference>
<proteinExistence type="predicted"/>
<dbReference type="GO" id="GO:0005524">
    <property type="term" value="F:ATP binding"/>
    <property type="evidence" value="ECO:0007669"/>
    <property type="project" value="InterPro"/>
</dbReference>
<dbReference type="PANTHER" id="PTHR24359:SF37">
    <property type="entry name" value="PROTEIN KINASE DOMAIN-CONTAINING PROTEIN"/>
    <property type="match status" value="1"/>
</dbReference>
<dbReference type="PROSITE" id="PS50011">
    <property type="entry name" value="PROTEIN_KINASE_DOM"/>
    <property type="match status" value="1"/>
</dbReference>
<evidence type="ECO:0000256" key="1">
    <source>
        <dbReference type="SAM" id="MobiDB-lite"/>
    </source>
</evidence>
<dbReference type="Gene3D" id="1.10.510.10">
    <property type="entry name" value="Transferase(Phosphotransferase) domain 1"/>
    <property type="match status" value="1"/>
</dbReference>
<feature type="domain" description="Protein kinase" evidence="2">
    <location>
        <begin position="199"/>
        <end position="527"/>
    </location>
</feature>
<dbReference type="SUPFAM" id="SSF56112">
    <property type="entry name" value="Protein kinase-like (PK-like)"/>
    <property type="match status" value="1"/>
</dbReference>
<name>A0A439DEN9_9PEZI</name>
<dbReference type="EMBL" id="RYZI01000040">
    <property type="protein sequence ID" value="RWA12838.1"/>
    <property type="molecule type" value="Genomic_DNA"/>
</dbReference>
<dbReference type="SMART" id="SM00220">
    <property type="entry name" value="S_TKc"/>
    <property type="match status" value="1"/>
</dbReference>
<dbReference type="PANTHER" id="PTHR24359">
    <property type="entry name" value="SERINE/THREONINE-PROTEIN KINASE SBK1"/>
    <property type="match status" value="1"/>
</dbReference>
<dbReference type="InterPro" id="IPR011009">
    <property type="entry name" value="Kinase-like_dom_sf"/>
</dbReference>
<protein>
    <recommendedName>
        <fullName evidence="2">Protein kinase domain-containing protein</fullName>
    </recommendedName>
</protein>